<dbReference type="OrthoDB" id="412109at2759"/>
<organism evidence="8 9">
    <name type="scientific">Laetiporus sulphureus 93-53</name>
    <dbReference type="NCBI Taxonomy" id="1314785"/>
    <lineage>
        <taxon>Eukaryota</taxon>
        <taxon>Fungi</taxon>
        <taxon>Dikarya</taxon>
        <taxon>Basidiomycota</taxon>
        <taxon>Agaricomycotina</taxon>
        <taxon>Agaricomycetes</taxon>
        <taxon>Polyporales</taxon>
        <taxon>Laetiporus</taxon>
    </lineage>
</organism>
<reference evidence="8 9" key="1">
    <citation type="journal article" date="2016" name="Mol. Biol. Evol.">
        <title>Comparative Genomics of Early-Diverging Mushroom-Forming Fungi Provides Insights into the Origins of Lignocellulose Decay Capabilities.</title>
        <authorList>
            <person name="Nagy L.G."/>
            <person name="Riley R."/>
            <person name="Tritt A."/>
            <person name="Adam C."/>
            <person name="Daum C."/>
            <person name="Floudas D."/>
            <person name="Sun H."/>
            <person name="Yadav J.S."/>
            <person name="Pangilinan J."/>
            <person name="Larsson K.H."/>
            <person name="Matsuura K."/>
            <person name="Barry K."/>
            <person name="Labutti K."/>
            <person name="Kuo R."/>
            <person name="Ohm R.A."/>
            <person name="Bhattacharya S.S."/>
            <person name="Shirouzu T."/>
            <person name="Yoshinaga Y."/>
            <person name="Martin F.M."/>
            <person name="Grigoriev I.V."/>
            <person name="Hibbett D.S."/>
        </authorList>
    </citation>
    <scope>NUCLEOTIDE SEQUENCE [LARGE SCALE GENOMIC DNA]</scope>
    <source>
        <strain evidence="8 9">93-53</strain>
    </source>
</reference>
<evidence type="ECO:0000256" key="7">
    <source>
        <dbReference type="SAM" id="MobiDB-lite"/>
    </source>
</evidence>
<evidence type="ECO:0000256" key="5">
    <source>
        <dbReference type="ARBA" id="ARBA00023242"/>
    </source>
</evidence>
<keyword evidence="2" id="KW-0597">Phosphoprotein</keyword>
<dbReference type="PANTHER" id="PTHR15263">
    <property type="entry name" value="I-KAPPA-B-LIKE PROTEIN IKBL"/>
    <property type="match status" value="1"/>
</dbReference>
<evidence type="ECO:0000313" key="8">
    <source>
        <dbReference type="EMBL" id="KZT03992.1"/>
    </source>
</evidence>
<comment type="subcellular location">
    <subcellularLocation>
        <location evidence="1">Nucleus</location>
    </subcellularLocation>
</comment>
<feature type="compositionally biased region" description="Low complexity" evidence="7">
    <location>
        <begin position="94"/>
        <end position="104"/>
    </location>
</feature>
<keyword evidence="6" id="KW-0175">Coiled coil</keyword>
<sequence>MASGKLHLKRTPAEQAEREFHGAKKAARRAAKRHRHDLSESSSDEYRHEQANSPPSKRGRTGHSKPSGTGAPSSDYSYVFYDSVDEDGPVPLPSASASASASSSRAHKPDYDQIRAQLEEERFREKMFGAMEEDERLDGLESHLNSYAHIPRRWRGGGMDRMDDELGIDPQLMEEDDYAEWIRAGIRKHAEEYAERERKKAERAARRAREKAIRDETKRLERAEDEDRKRRQRSRERRRAVEVREQYDARWKMLLASGEDGILRFEDVPWPVIPPVLSSKRSTHHWRISIEHLTIEAISAFLFPPGESSDGEREERKKDRKEKLRETMLRFHPDKFEGRIMRRVRESEREKVKEAVGIVVRTVSGLMGEAK</sequence>
<dbReference type="RefSeq" id="XP_040761732.1">
    <property type="nucleotide sequence ID" value="XM_040912943.1"/>
</dbReference>
<keyword evidence="5" id="KW-0539">Nucleus</keyword>
<feature type="region of interest" description="Disordered" evidence="7">
    <location>
        <begin position="304"/>
        <end position="324"/>
    </location>
</feature>
<keyword evidence="3" id="KW-0677">Repeat</keyword>
<dbReference type="GO" id="GO:0043124">
    <property type="term" value="P:negative regulation of canonical NF-kappaB signal transduction"/>
    <property type="evidence" value="ECO:0007669"/>
    <property type="project" value="InterPro"/>
</dbReference>
<feature type="compositionally biased region" description="Low complexity" evidence="7">
    <location>
        <begin position="73"/>
        <end position="82"/>
    </location>
</feature>
<dbReference type="STRING" id="1314785.A0A165D1Z1"/>
<feature type="compositionally biased region" description="Basic residues" evidence="7">
    <location>
        <begin position="1"/>
        <end position="10"/>
    </location>
</feature>
<evidence type="ECO:0000256" key="4">
    <source>
        <dbReference type="ARBA" id="ARBA00023043"/>
    </source>
</evidence>
<name>A0A165D1Z1_9APHY</name>
<keyword evidence="4" id="KW-0040">ANK repeat</keyword>
<dbReference type="InParanoid" id="A0A165D1Z1"/>
<dbReference type="AlphaFoldDB" id="A0A165D1Z1"/>
<evidence type="ECO:0000313" key="9">
    <source>
        <dbReference type="Proteomes" id="UP000076871"/>
    </source>
</evidence>
<accession>A0A165D1Z1</accession>
<gene>
    <name evidence="8" type="ORF">LAESUDRAFT_761572</name>
</gene>
<evidence type="ECO:0000256" key="6">
    <source>
        <dbReference type="SAM" id="Coils"/>
    </source>
</evidence>
<proteinExistence type="predicted"/>
<dbReference type="GO" id="GO:0005634">
    <property type="term" value="C:nucleus"/>
    <property type="evidence" value="ECO:0007669"/>
    <property type="project" value="UniProtKB-SubCell"/>
</dbReference>
<keyword evidence="9" id="KW-1185">Reference proteome</keyword>
<feature type="coiled-coil region" evidence="6">
    <location>
        <begin position="187"/>
        <end position="226"/>
    </location>
</feature>
<dbReference type="InterPro" id="IPR038753">
    <property type="entry name" value="NFKBIL1"/>
</dbReference>
<dbReference type="Proteomes" id="UP000076871">
    <property type="component" value="Unassembled WGS sequence"/>
</dbReference>
<evidence type="ECO:0000256" key="2">
    <source>
        <dbReference type="ARBA" id="ARBA00022553"/>
    </source>
</evidence>
<feature type="compositionally biased region" description="Basic residues" evidence="7">
    <location>
        <begin position="23"/>
        <end position="36"/>
    </location>
</feature>
<feature type="compositionally biased region" description="Basic and acidic residues" evidence="7">
    <location>
        <begin position="11"/>
        <end position="22"/>
    </location>
</feature>
<evidence type="ECO:0000256" key="3">
    <source>
        <dbReference type="ARBA" id="ARBA00022737"/>
    </source>
</evidence>
<dbReference type="EMBL" id="KV427640">
    <property type="protein sequence ID" value="KZT03992.1"/>
    <property type="molecule type" value="Genomic_DNA"/>
</dbReference>
<evidence type="ECO:0000256" key="1">
    <source>
        <dbReference type="ARBA" id="ARBA00004123"/>
    </source>
</evidence>
<protein>
    <submittedName>
        <fullName evidence="8">Uncharacterized protein</fullName>
    </submittedName>
</protein>
<dbReference type="GeneID" id="63829971"/>
<feature type="region of interest" description="Disordered" evidence="7">
    <location>
        <begin position="1"/>
        <end position="112"/>
    </location>
</feature>
<feature type="compositionally biased region" description="Basic and acidic residues" evidence="7">
    <location>
        <begin position="310"/>
        <end position="324"/>
    </location>
</feature>
<dbReference type="PANTHER" id="PTHR15263:SF1">
    <property type="entry name" value="NF-KAPPA-B INHIBITOR-LIKE PROTEIN 1"/>
    <property type="match status" value="1"/>
</dbReference>